<evidence type="ECO:0000256" key="1">
    <source>
        <dbReference type="SAM" id="MobiDB-lite"/>
    </source>
</evidence>
<proteinExistence type="predicted"/>
<reference evidence="2 3" key="1">
    <citation type="journal article" date="2019" name="Genome Biol. Evol.">
        <title>Whole-Genome Sequencing of the Giant Devil Catfish, Bagarius yarrelli.</title>
        <authorList>
            <person name="Jiang W."/>
            <person name="Lv Y."/>
            <person name="Cheng L."/>
            <person name="Yang K."/>
            <person name="Chao B."/>
            <person name="Wang X."/>
            <person name="Li Y."/>
            <person name="Pan X."/>
            <person name="You X."/>
            <person name="Zhang Y."/>
            <person name="Yang J."/>
            <person name="Li J."/>
            <person name="Zhang X."/>
            <person name="Liu S."/>
            <person name="Sun C."/>
            <person name="Yang J."/>
            <person name="Shi Q."/>
        </authorList>
    </citation>
    <scope>NUCLEOTIDE SEQUENCE [LARGE SCALE GENOMIC DNA]</scope>
    <source>
        <strain evidence="2">JWS20170419001</strain>
        <tissue evidence="2">Muscle</tissue>
    </source>
</reference>
<dbReference type="Proteomes" id="UP000319801">
    <property type="component" value="Unassembled WGS sequence"/>
</dbReference>
<evidence type="ECO:0000313" key="2">
    <source>
        <dbReference type="EMBL" id="TSM44120.1"/>
    </source>
</evidence>
<dbReference type="EMBL" id="VCAZ01000045">
    <property type="protein sequence ID" value="TSM44120.1"/>
    <property type="molecule type" value="Genomic_DNA"/>
</dbReference>
<dbReference type="AlphaFoldDB" id="A0A556U3U2"/>
<evidence type="ECO:0000313" key="3">
    <source>
        <dbReference type="Proteomes" id="UP000319801"/>
    </source>
</evidence>
<gene>
    <name evidence="2" type="ORF">Baya_7646</name>
</gene>
<protein>
    <submittedName>
        <fullName evidence="2">Uncharacterized protein</fullName>
    </submittedName>
</protein>
<comment type="caution">
    <text evidence="2">The sequence shown here is derived from an EMBL/GenBank/DDBJ whole genome shotgun (WGS) entry which is preliminary data.</text>
</comment>
<sequence length="107" mass="11795">MLVVVDLRLLAYAACQSRLPQNMNIKACALMDNLDTRGLSSNNEAGKKRNGGSKSDGEEIMADAISSKIKNRDGERGRPELRSDLLSCLEEKSERCPVTAHYPEKQS</sequence>
<accession>A0A556U3U2</accession>
<name>A0A556U3U2_BAGYA</name>
<feature type="region of interest" description="Disordered" evidence="1">
    <location>
        <begin position="38"/>
        <end position="60"/>
    </location>
</feature>
<organism evidence="2 3">
    <name type="scientific">Bagarius yarrelli</name>
    <name type="common">Goonch</name>
    <name type="synonym">Bagrus yarrelli</name>
    <dbReference type="NCBI Taxonomy" id="175774"/>
    <lineage>
        <taxon>Eukaryota</taxon>
        <taxon>Metazoa</taxon>
        <taxon>Chordata</taxon>
        <taxon>Craniata</taxon>
        <taxon>Vertebrata</taxon>
        <taxon>Euteleostomi</taxon>
        <taxon>Actinopterygii</taxon>
        <taxon>Neopterygii</taxon>
        <taxon>Teleostei</taxon>
        <taxon>Ostariophysi</taxon>
        <taxon>Siluriformes</taxon>
        <taxon>Sisoridae</taxon>
        <taxon>Sisorinae</taxon>
        <taxon>Bagarius</taxon>
    </lineage>
</organism>
<keyword evidence="3" id="KW-1185">Reference proteome</keyword>